<accession>A0A4V3D776</accession>
<dbReference type="PANTHER" id="PTHR43297:SF4">
    <property type="entry name" value="PUTRESCINE EXPORT SYSTEM ATP-BINDING PROTEIN SAPD"/>
    <property type="match status" value="1"/>
</dbReference>
<proteinExistence type="inferred from homology"/>
<dbReference type="AlphaFoldDB" id="A0A4V3D776"/>
<evidence type="ECO:0000313" key="15">
    <source>
        <dbReference type="Proteomes" id="UP000295375"/>
    </source>
</evidence>
<evidence type="ECO:0000256" key="11">
    <source>
        <dbReference type="ARBA" id="ARBA00058018"/>
    </source>
</evidence>
<evidence type="ECO:0000256" key="4">
    <source>
        <dbReference type="ARBA" id="ARBA00022475"/>
    </source>
</evidence>
<dbReference type="PANTHER" id="PTHR43297">
    <property type="entry name" value="OLIGOPEPTIDE TRANSPORT ATP-BINDING PROTEIN APPD"/>
    <property type="match status" value="1"/>
</dbReference>
<dbReference type="Proteomes" id="UP000295375">
    <property type="component" value="Unassembled WGS sequence"/>
</dbReference>
<dbReference type="OrthoDB" id="9784450at2"/>
<keyword evidence="8" id="KW-0472">Membrane</keyword>
<dbReference type="GO" id="GO:0016887">
    <property type="term" value="F:ATP hydrolysis activity"/>
    <property type="evidence" value="ECO:0007669"/>
    <property type="project" value="InterPro"/>
</dbReference>
<evidence type="ECO:0000256" key="9">
    <source>
        <dbReference type="ARBA" id="ARBA00038852"/>
    </source>
</evidence>
<keyword evidence="7 14" id="KW-0067">ATP-binding</keyword>
<dbReference type="InterPro" id="IPR050388">
    <property type="entry name" value="ABC_Ni/Peptide_Import"/>
</dbReference>
<dbReference type="NCBIfam" id="TIGR01727">
    <property type="entry name" value="oligo_HPY"/>
    <property type="match status" value="1"/>
</dbReference>
<dbReference type="GO" id="GO:0015833">
    <property type="term" value="P:peptide transport"/>
    <property type="evidence" value="ECO:0007669"/>
    <property type="project" value="InterPro"/>
</dbReference>
<gene>
    <name evidence="14" type="ORF">EV696_11269</name>
</gene>
<comment type="caution">
    <text evidence="14">The sequence shown here is derived from an EMBL/GenBank/DDBJ whole genome shotgun (WGS) entry which is preliminary data.</text>
</comment>
<dbReference type="InterPro" id="IPR027417">
    <property type="entry name" value="P-loop_NTPase"/>
</dbReference>
<dbReference type="Pfam" id="PF08352">
    <property type="entry name" value="oligo_HPY"/>
    <property type="match status" value="1"/>
</dbReference>
<dbReference type="EC" id="7.4.2.9" evidence="9"/>
<evidence type="ECO:0000313" key="14">
    <source>
        <dbReference type="EMBL" id="TDQ46807.1"/>
    </source>
</evidence>
<evidence type="ECO:0000259" key="13">
    <source>
        <dbReference type="PROSITE" id="PS50893"/>
    </source>
</evidence>
<dbReference type="FunFam" id="3.40.50.300:FF:000016">
    <property type="entry name" value="Oligopeptide ABC transporter ATP-binding component"/>
    <property type="match status" value="1"/>
</dbReference>
<comment type="subcellular location">
    <subcellularLocation>
        <location evidence="1">Cell inner membrane</location>
    </subcellularLocation>
</comment>
<comment type="similarity">
    <text evidence="2">Belongs to the ABC transporter superfamily.</text>
</comment>
<dbReference type="GO" id="GO:0005886">
    <property type="term" value="C:plasma membrane"/>
    <property type="evidence" value="ECO:0007669"/>
    <property type="project" value="UniProtKB-SubCell"/>
</dbReference>
<organism evidence="14 15">
    <name type="scientific">Permianibacter aggregans</name>
    <dbReference type="NCBI Taxonomy" id="1510150"/>
    <lineage>
        <taxon>Bacteria</taxon>
        <taxon>Pseudomonadati</taxon>
        <taxon>Pseudomonadota</taxon>
        <taxon>Gammaproteobacteria</taxon>
        <taxon>Pseudomonadales</taxon>
        <taxon>Pseudomonadaceae</taxon>
        <taxon>Permianibacter</taxon>
    </lineage>
</organism>
<dbReference type="CDD" id="cd03257">
    <property type="entry name" value="ABC_NikE_OppD_transporters"/>
    <property type="match status" value="1"/>
</dbReference>
<evidence type="ECO:0000256" key="1">
    <source>
        <dbReference type="ARBA" id="ARBA00004533"/>
    </source>
</evidence>
<protein>
    <recommendedName>
        <fullName evidence="9">ABC-type dipeptide transporter</fullName>
        <ecNumber evidence="9">7.4.2.9</ecNumber>
    </recommendedName>
</protein>
<keyword evidence="4" id="KW-1003">Cell membrane</keyword>
<comment type="subunit">
    <text evidence="12">The complex is composed of two ATP-binding proteins (DppD and DppF), two transmembrane proteins (DppB and DppC) and a solute-binding protein (DppA1-A5). Five orthologous SBPs (DppA1-A5) are present in P.aeruginosa, which increases the substrate specificity of the DppBCDF transporter.</text>
</comment>
<comment type="function">
    <text evidence="11">Part of the ABC transporter DppABCDF involved in the uptake of various di/tripeptides. Is also involved in the uptake of phaseolotoxin, a toxic tripeptide inhibiting the enzyme ornithine carbamoyltransferase. Responsible for energy coupling to the transport system.</text>
</comment>
<evidence type="ECO:0000256" key="2">
    <source>
        <dbReference type="ARBA" id="ARBA00005417"/>
    </source>
</evidence>
<dbReference type="Gene3D" id="3.40.50.300">
    <property type="entry name" value="P-loop containing nucleotide triphosphate hydrolases"/>
    <property type="match status" value="1"/>
</dbReference>
<evidence type="ECO:0000256" key="5">
    <source>
        <dbReference type="ARBA" id="ARBA00022519"/>
    </source>
</evidence>
<keyword evidence="3" id="KW-0813">Transport</keyword>
<evidence type="ECO:0000256" key="7">
    <source>
        <dbReference type="ARBA" id="ARBA00022840"/>
    </source>
</evidence>
<dbReference type="PROSITE" id="PS50893">
    <property type="entry name" value="ABC_TRANSPORTER_2"/>
    <property type="match status" value="1"/>
</dbReference>
<feature type="domain" description="ABC transporter" evidence="13">
    <location>
        <begin position="4"/>
        <end position="255"/>
    </location>
</feature>
<dbReference type="EMBL" id="SNYM01000012">
    <property type="protein sequence ID" value="TDQ46807.1"/>
    <property type="molecule type" value="Genomic_DNA"/>
</dbReference>
<keyword evidence="5" id="KW-0997">Cell inner membrane</keyword>
<comment type="catalytic activity">
    <reaction evidence="10">
        <text>a dipeptide(out) + ATP + H2O = a dipeptide(in) + ADP + phosphate + H(+)</text>
        <dbReference type="Rhea" id="RHEA:23120"/>
        <dbReference type="ChEBI" id="CHEBI:15377"/>
        <dbReference type="ChEBI" id="CHEBI:15378"/>
        <dbReference type="ChEBI" id="CHEBI:30616"/>
        <dbReference type="ChEBI" id="CHEBI:43474"/>
        <dbReference type="ChEBI" id="CHEBI:90799"/>
        <dbReference type="ChEBI" id="CHEBI:456216"/>
        <dbReference type="EC" id="7.4.2.9"/>
    </reaction>
</comment>
<reference evidence="14 15" key="1">
    <citation type="submission" date="2019-03" db="EMBL/GenBank/DDBJ databases">
        <title>Genomic Encyclopedia of Type Strains, Phase IV (KMG-IV): sequencing the most valuable type-strain genomes for metagenomic binning, comparative biology and taxonomic classification.</title>
        <authorList>
            <person name="Goeker M."/>
        </authorList>
    </citation>
    <scope>NUCLEOTIDE SEQUENCE [LARGE SCALE GENOMIC DNA]</scope>
    <source>
        <strain evidence="14 15">DSM 103792</strain>
    </source>
</reference>
<keyword evidence="15" id="KW-1185">Reference proteome</keyword>
<dbReference type="InterPro" id="IPR003439">
    <property type="entry name" value="ABC_transporter-like_ATP-bd"/>
</dbReference>
<evidence type="ECO:0000256" key="10">
    <source>
        <dbReference type="ARBA" id="ARBA00047356"/>
    </source>
</evidence>
<dbReference type="InterPro" id="IPR013563">
    <property type="entry name" value="Oligopep_ABC_C"/>
</dbReference>
<dbReference type="SUPFAM" id="SSF52540">
    <property type="entry name" value="P-loop containing nucleoside triphosphate hydrolases"/>
    <property type="match status" value="1"/>
</dbReference>
<dbReference type="Pfam" id="PF00005">
    <property type="entry name" value="ABC_tran"/>
    <property type="match status" value="1"/>
</dbReference>
<sequence length="324" mass="35998">MSLLRVDNFSVEFPSLYGDVRVVDNFSIQMGVGEIHGLVGESGSGKSLAVLGMLDLLDSSEAKTRVDHLSLNDKDLLRCSSVERRRWLAKHASIIFQDAHSSLNPAFTIGAQLDEVIRTHHEIGKAERKERAAELLHQVGIHNIAPTLKSYPHQFSGSMHQRIIIALALACEPALLIADEPTTGQDVTVQAQILELLFELNASRGMGLLLVTHDIALLNEHFNNITVMYCGQVAESGPAAAVLNRPHHPYTQALLDSLPNLHHRSRRMWSLRGATPSMLHLPVGCYFGPRCPRAERECVNVVALNTETDHHYRCLFPLHVEEQE</sequence>
<name>A0A4V3D776_9GAMM</name>
<evidence type="ECO:0000256" key="12">
    <source>
        <dbReference type="ARBA" id="ARBA00065473"/>
    </source>
</evidence>
<evidence type="ECO:0000256" key="8">
    <source>
        <dbReference type="ARBA" id="ARBA00023136"/>
    </source>
</evidence>
<evidence type="ECO:0000256" key="6">
    <source>
        <dbReference type="ARBA" id="ARBA00022741"/>
    </source>
</evidence>
<dbReference type="GO" id="GO:0055085">
    <property type="term" value="P:transmembrane transport"/>
    <property type="evidence" value="ECO:0007669"/>
    <property type="project" value="UniProtKB-ARBA"/>
</dbReference>
<evidence type="ECO:0000256" key="3">
    <source>
        <dbReference type="ARBA" id="ARBA00022448"/>
    </source>
</evidence>
<dbReference type="RefSeq" id="WP_133591558.1">
    <property type="nucleotide sequence ID" value="NZ_CP037953.1"/>
</dbReference>
<keyword evidence="6" id="KW-0547">Nucleotide-binding</keyword>
<dbReference type="GO" id="GO:0005524">
    <property type="term" value="F:ATP binding"/>
    <property type="evidence" value="ECO:0007669"/>
    <property type="project" value="UniProtKB-KW"/>
</dbReference>